<feature type="non-terminal residue" evidence="5">
    <location>
        <position position="1"/>
    </location>
</feature>
<dbReference type="InterPro" id="IPR006626">
    <property type="entry name" value="PbH1"/>
</dbReference>
<keyword evidence="2" id="KW-0677">Repeat</keyword>
<sequence length="262" mass="27329">IRVVETIQDAIDAAKPGDTIEVPAGTYPEAITINKQLTLLGANAGVDPVTGARGDESIIDGLVNVNQSATINGFTIQSSPTRYGIVQGATGEALTIENNIVEGAEKGIVLHNSAGNTISNNLIKNSLHAGICLQIIENSIISGNKVTGTIATVPVTPTQGGGAIQIGSKTQNNIISHNTLINNGGAGIYFSRFSRGTGNKINYNNIVGNTEYGIYNGATLLVDATDNWWGDTTGPTHPTNFDGKGDAVSDDVDFADWSKSEF</sequence>
<dbReference type="AlphaFoldDB" id="X1SXN5"/>
<organism evidence="5">
    <name type="scientific">marine sediment metagenome</name>
    <dbReference type="NCBI Taxonomy" id="412755"/>
    <lineage>
        <taxon>unclassified sequences</taxon>
        <taxon>metagenomes</taxon>
        <taxon>ecological metagenomes</taxon>
    </lineage>
</organism>
<evidence type="ECO:0000259" key="4">
    <source>
        <dbReference type="Pfam" id="PF05048"/>
    </source>
</evidence>
<dbReference type="Pfam" id="PF05048">
    <property type="entry name" value="NosD"/>
    <property type="match status" value="1"/>
</dbReference>
<dbReference type="PANTHER" id="PTHR22990">
    <property type="entry name" value="F-BOX ONLY PROTEIN"/>
    <property type="match status" value="1"/>
</dbReference>
<name>X1SXN5_9ZZZZ</name>
<proteinExistence type="predicted"/>
<dbReference type="NCBIfam" id="TIGR03804">
    <property type="entry name" value="para_beta_helix"/>
    <property type="match status" value="2"/>
</dbReference>
<dbReference type="InterPro" id="IPR022441">
    <property type="entry name" value="Para_beta_helix_rpt-2"/>
</dbReference>
<evidence type="ECO:0000313" key="5">
    <source>
        <dbReference type="EMBL" id="GAI80090.1"/>
    </source>
</evidence>
<dbReference type="InterPro" id="IPR012334">
    <property type="entry name" value="Pectin_lyas_fold"/>
</dbReference>
<dbReference type="InterPro" id="IPR051550">
    <property type="entry name" value="SCF-Subunits/Alg-Epimerases"/>
</dbReference>
<dbReference type="InterPro" id="IPR011050">
    <property type="entry name" value="Pectin_lyase_fold/virulence"/>
</dbReference>
<dbReference type="SUPFAM" id="SSF51126">
    <property type="entry name" value="Pectin lyase-like"/>
    <property type="match status" value="1"/>
</dbReference>
<evidence type="ECO:0000256" key="2">
    <source>
        <dbReference type="ARBA" id="ARBA00022737"/>
    </source>
</evidence>
<gene>
    <name evidence="5" type="ORF">S12H4_18932</name>
</gene>
<feature type="domain" description="Periplasmic copper-binding protein NosD beta helix" evidence="4">
    <location>
        <begin position="56"/>
        <end position="233"/>
    </location>
</feature>
<dbReference type="EMBL" id="BARW01009407">
    <property type="protein sequence ID" value="GAI80090.1"/>
    <property type="molecule type" value="Genomic_DNA"/>
</dbReference>
<evidence type="ECO:0000256" key="3">
    <source>
        <dbReference type="ARBA" id="ARBA00022786"/>
    </source>
</evidence>
<dbReference type="InterPro" id="IPR007742">
    <property type="entry name" value="NosD_dom"/>
</dbReference>
<comment type="caution">
    <text evidence="5">The sequence shown here is derived from an EMBL/GenBank/DDBJ whole genome shotgun (WGS) entry which is preliminary data.</text>
</comment>
<evidence type="ECO:0000256" key="1">
    <source>
        <dbReference type="ARBA" id="ARBA00004906"/>
    </source>
</evidence>
<dbReference type="Gene3D" id="2.160.20.10">
    <property type="entry name" value="Single-stranded right-handed beta-helix, Pectin lyase-like"/>
    <property type="match status" value="1"/>
</dbReference>
<accession>X1SXN5</accession>
<reference evidence="5" key="1">
    <citation type="journal article" date="2014" name="Front. Microbiol.">
        <title>High frequency of phylogenetically diverse reductive dehalogenase-homologous genes in deep subseafloor sedimentary metagenomes.</title>
        <authorList>
            <person name="Kawai M."/>
            <person name="Futagami T."/>
            <person name="Toyoda A."/>
            <person name="Takaki Y."/>
            <person name="Nishi S."/>
            <person name="Hori S."/>
            <person name="Arai W."/>
            <person name="Tsubouchi T."/>
            <person name="Morono Y."/>
            <person name="Uchiyama I."/>
            <person name="Ito T."/>
            <person name="Fujiyama A."/>
            <person name="Inagaki F."/>
            <person name="Takami H."/>
        </authorList>
    </citation>
    <scope>NUCLEOTIDE SEQUENCE</scope>
    <source>
        <strain evidence="5">Expedition CK06-06</strain>
    </source>
</reference>
<keyword evidence="3" id="KW-0833">Ubl conjugation pathway</keyword>
<protein>
    <recommendedName>
        <fullName evidence="4">Periplasmic copper-binding protein NosD beta helix domain-containing protein</fullName>
    </recommendedName>
</protein>
<comment type="pathway">
    <text evidence="1">Protein modification; protein ubiquitination.</text>
</comment>
<dbReference type="SMART" id="SM00710">
    <property type="entry name" value="PbH1"/>
    <property type="match status" value="5"/>
</dbReference>
<dbReference type="PANTHER" id="PTHR22990:SF15">
    <property type="entry name" value="F-BOX ONLY PROTEIN 10"/>
    <property type="match status" value="1"/>
</dbReference>